<feature type="transmembrane region" description="Helical" evidence="1">
    <location>
        <begin position="125"/>
        <end position="143"/>
    </location>
</feature>
<gene>
    <name evidence="2" type="ORF">NLI96_g7548</name>
</gene>
<sequence>MWIFITQSDCSLATPLALAVLSPEKKSQIVESRLGFIPMDACNDIDPNSRRTRVNIAISCISTIFLCTWVAFHPNIPAPGESKWKILRRRIGCMIGGMLAPEIYVLLAARQFIAARHFAKIYRRWGWTLSHGFFALMGGFMVYDDKKAARIGFYDPKECRSSSPFIDAVARDLISLYAFEHRLAAKDLESSNGSSPTQGFVHVLAALRYIESQSATFDITLAQVAENSDPSIEQCISHVERCNNILTHHGMDIILYCYLNSEDQRQALRGILTFLEAPECDAISAGLGKSEHTDYATSTEISDGTKGLASSHTTDPAIESSILRKLVSRINEQRNPVPRINEQDIQDKSKSDMLTKMIALFQVAWFILQLCARYHENLVVTELEIFTLAFCILNFATYALWWKKPFAVDRGYAIRRRDNDWEVIVPPFVETKEVPWYRWCLSWMRGGIKGIKQVLALRPSYRTVPLGYHRIIEKVFPFYSFHRDHFFIISTIPALVVSLAENQAFSVKSLGPYRTCVGGSVFSIDSWGDGPP</sequence>
<dbReference type="PANTHER" id="PTHR35043:SF7">
    <property type="entry name" value="TRANSCRIPTION FACTOR DOMAIN-CONTAINING PROTEIN"/>
    <property type="match status" value="1"/>
</dbReference>
<accession>A0AAD5UYZ6</accession>
<evidence type="ECO:0000313" key="3">
    <source>
        <dbReference type="Proteomes" id="UP001212997"/>
    </source>
</evidence>
<dbReference type="Proteomes" id="UP001212997">
    <property type="component" value="Unassembled WGS sequence"/>
</dbReference>
<keyword evidence="3" id="KW-1185">Reference proteome</keyword>
<evidence type="ECO:0000313" key="2">
    <source>
        <dbReference type="EMBL" id="KAJ3481607.1"/>
    </source>
</evidence>
<organism evidence="2 3">
    <name type="scientific">Meripilus lineatus</name>
    <dbReference type="NCBI Taxonomy" id="2056292"/>
    <lineage>
        <taxon>Eukaryota</taxon>
        <taxon>Fungi</taxon>
        <taxon>Dikarya</taxon>
        <taxon>Basidiomycota</taxon>
        <taxon>Agaricomycotina</taxon>
        <taxon>Agaricomycetes</taxon>
        <taxon>Polyporales</taxon>
        <taxon>Meripilaceae</taxon>
        <taxon>Meripilus</taxon>
    </lineage>
</organism>
<protein>
    <submittedName>
        <fullName evidence="2">Uncharacterized protein</fullName>
    </submittedName>
</protein>
<dbReference type="EMBL" id="JANAWD010000313">
    <property type="protein sequence ID" value="KAJ3481607.1"/>
    <property type="molecule type" value="Genomic_DNA"/>
</dbReference>
<feature type="transmembrane region" description="Helical" evidence="1">
    <location>
        <begin position="93"/>
        <end position="113"/>
    </location>
</feature>
<dbReference type="PANTHER" id="PTHR35043">
    <property type="entry name" value="TRANSCRIPTION FACTOR DOMAIN-CONTAINING PROTEIN"/>
    <property type="match status" value="1"/>
</dbReference>
<feature type="transmembrane region" description="Helical" evidence="1">
    <location>
        <begin position="54"/>
        <end position="72"/>
    </location>
</feature>
<name>A0AAD5UYZ6_9APHY</name>
<proteinExistence type="predicted"/>
<evidence type="ECO:0000256" key="1">
    <source>
        <dbReference type="SAM" id="Phobius"/>
    </source>
</evidence>
<keyword evidence="1" id="KW-0812">Transmembrane</keyword>
<comment type="caution">
    <text evidence="2">The sequence shown here is derived from an EMBL/GenBank/DDBJ whole genome shotgun (WGS) entry which is preliminary data.</text>
</comment>
<dbReference type="AlphaFoldDB" id="A0AAD5UYZ6"/>
<keyword evidence="1" id="KW-1133">Transmembrane helix</keyword>
<keyword evidence="1" id="KW-0472">Membrane</keyword>
<reference evidence="2" key="1">
    <citation type="submission" date="2022-07" db="EMBL/GenBank/DDBJ databases">
        <title>Genome Sequence of Physisporinus lineatus.</title>
        <authorList>
            <person name="Buettner E."/>
        </authorList>
    </citation>
    <scope>NUCLEOTIDE SEQUENCE</scope>
    <source>
        <strain evidence="2">VT162</strain>
    </source>
</reference>